<accession>A0A939KHX1</accession>
<dbReference type="RefSeq" id="WP_207598067.1">
    <property type="nucleotide sequence ID" value="NZ_JAFNJU010000001.1"/>
</dbReference>
<feature type="coiled-coil region" evidence="5">
    <location>
        <begin position="293"/>
        <end position="320"/>
    </location>
</feature>
<dbReference type="GO" id="GO:0000049">
    <property type="term" value="F:tRNA binding"/>
    <property type="evidence" value="ECO:0007669"/>
    <property type="project" value="UniProtKB-UniRule"/>
</dbReference>
<dbReference type="PANTHER" id="PTHR15239:SF6">
    <property type="entry name" value="RIBOSOME QUALITY CONTROL COMPLEX SUBUNIT NEMF"/>
    <property type="match status" value="1"/>
</dbReference>
<evidence type="ECO:0000313" key="7">
    <source>
        <dbReference type="EMBL" id="MBO1263548.1"/>
    </source>
</evidence>
<comment type="similarity">
    <text evidence="5">Belongs to the NEMF family.</text>
</comment>
<keyword evidence="4 5" id="KW-0648">Protein biosynthesis</keyword>
<evidence type="ECO:0000256" key="1">
    <source>
        <dbReference type="ARBA" id="ARBA00022555"/>
    </source>
</evidence>
<evidence type="ECO:0000256" key="4">
    <source>
        <dbReference type="ARBA" id="ARBA00022917"/>
    </source>
</evidence>
<feature type="domain" description="NFACT RNA-binding" evidence="6">
    <location>
        <begin position="443"/>
        <end position="535"/>
    </location>
</feature>
<dbReference type="Proteomes" id="UP000664218">
    <property type="component" value="Unassembled WGS sequence"/>
</dbReference>
<dbReference type="PANTHER" id="PTHR15239">
    <property type="entry name" value="NUCLEAR EXPORT MEDIATOR FACTOR NEMF"/>
    <property type="match status" value="1"/>
</dbReference>
<gene>
    <name evidence="5" type="primary">rqcH</name>
    <name evidence="7" type="ORF">J3A84_00650</name>
</gene>
<reference evidence="7" key="1">
    <citation type="submission" date="2021-03" db="EMBL/GenBank/DDBJ databases">
        <title>Proteiniclasticum marinus sp. nov., isolated from tidal flat sediment.</title>
        <authorList>
            <person name="Namirimu T."/>
            <person name="Yang J.-A."/>
            <person name="Yang S.-H."/>
            <person name="Kim Y.-J."/>
            <person name="Kwon K.K."/>
        </authorList>
    </citation>
    <scope>NUCLEOTIDE SEQUENCE</scope>
    <source>
        <strain evidence="7">SCR006</strain>
    </source>
</reference>
<evidence type="ECO:0000256" key="3">
    <source>
        <dbReference type="ARBA" id="ARBA00022884"/>
    </source>
</evidence>
<dbReference type="Pfam" id="PF05833">
    <property type="entry name" value="NFACT_N"/>
    <property type="match status" value="1"/>
</dbReference>
<evidence type="ECO:0000256" key="2">
    <source>
        <dbReference type="ARBA" id="ARBA00022730"/>
    </source>
</evidence>
<dbReference type="FunFam" id="2.30.310.10:FF:000004">
    <property type="entry name" value="Fibronectin-binding protein A"/>
    <property type="match status" value="1"/>
</dbReference>
<dbReference type="GO" id="GO:0072344">
    <property type="term" value="P:rescue of stalled ribosome"/>
    <property type="evidence" value="ECO:0007669"/>
    <property type="project" value="UniProtKB-UniRule"/>
</dbReference>
<name>A0A939KHX1_9CLOT</name>
<evidence type="ECO:0000259" key="6">
    <source>
        <dbReference type="Pfam" id="PF05670"/>
    </source>
</evidence>
<comment type="subunit">
    <text evidence="5">Associates with stalled 50S ribosomal subunits. Binds to RqcP.</text>
</comment>
<proteinExistence type="inferred from homology"/>
<dbReference type="GO" id="GO:0043023">
    <property type="term" value="F:ribosomal large subunit binding"/>
    <property type="evidence" value="ECO:0007669"/>
    <property type="project" value="UniProtKB-UniRule"/>
</dbReference>
<keyword evidence="2 5" id="KW-0699">rRNA-binding</keyword>
<dbReference type="GO" id="GO:0019843">
    <property type="term" value="F:rRNA binding"/>
    <property type="evidence" value="ECO:0007669"/>
    <property type="project" value="UniProtKB-UniRule"/>
</dbReference>
<sequence>MRKKKMALDGIFFTNITSELKEDLTGAKVNKISQPENDTIILSMRGVSGNRKLLLTSNSSYARIHFTDLPKENPMQAPLFLMVLRKHLVGSKLIEINQVDGDRLINLHFVGYDEFGYDQAFTLSIEMMGKHSNIILVRDQEGTIVDCIKHVSSLKNSYRSLLPGKSYIAPPKSNKLDPLHFSDEEFHQARATHDFTEDFYSTVFAGVSRRTSHFIHSIHQDEEPLAFSREILKKLAESEKFYILTSEKGFEDVTSYPFKETYLEFDSPSLALETFVHEKDAKDRIKSKTSDLQKILNNNLQRVRKKIEVLDKSIEDSMDKEKFKLRGEILSANVYALKDGMEKATLLNYYTGEDIEIRLNPSKSISQNIEMYYNKYNKKKRAEVMAKGQKILALEEEDYLTSILLSLENLENENEIQEIRKELMVAGYLRFRKTGTKKDIASKPLHFTSTEGIDIYVGKNNTQNDYLTTKFASRHDTWLHTKDIPGSHVIIRSDHFNDETLLEAANLAAYFSKASKSTKVPVDYTLVKHVKKPNGAKPGMVIYSTNKTLYVDPEAPRIPRQE</sequence>
<keyword evidence="1 5" id="KW-0820">tRNA-binding</keyword>
<comment type="function">
    <text evidence="5">Key component of the ribosome quality control system (RQC), a ribosome-associated complex that mediates the extraction of incompletely synthesized nascent chains from stalled ribosomes and their subsequent degradation. RqcH recruits Ala-charged tRNA, and with RqcP directs the elongation of stalled nascent chains on 50S ribosomal subunits, leading to non-templated C-terminal alanine extensions (Ala tail). The Ala tail promotes nascent chain degradation. May add between 1 and at least 8 Ala residues. Binds to stalled 50S ribosomal subunits.</text>
</comment>
<dbReference type="EMBL" id="JAFNJU010000001">
    <property type="protein sequence ID" value="MBO1263548.1"/>
    <property type="molecule type" value="Genomic_DNA"/>
</dbReference>
<dbReference type="Pfam" id="PF05670">
    <property type="entry name" value="NFACT-R_1"/>
    <property type="match status" value="1"/>
</dbReference>
<protein>
    <recommendedName>
        <fullName evidence="5">Rqc2 homolog RqcH</fullName>
        <shortName evidence="5">RqcH</shortName>
    </recommendedName>
</protein>
<dbReference type="Gene3D" id="2.30.310.10">
    <property type="entry name" value="ibrinogen binding protein from staphylococcus aureus domain"/>
    <property type="match status" value="1"/>
</dbReference>
<keyword evidence="3 5" id="KW-0694">RNA-binding</keyword>
<evidence type="ECO:0000256" key="5">
    <source>
        <dbReference type="HAMAP-Rule" id="MF_00844"/>
    </source>
</evidence>
<dbReference type="HAMAP" id="MF_00844_B">
    <property type="entry name" value="RqcH_B"/>
    <property type="match status" value="1"/>
</dbReference>
<dbReference type="GO" id="GO:1990112">
    <property type="term" value="C:RQC complex"/>
    <property type="evidence" value="ECO:0007669"/>
    <property type="project" value="TreeGrafter"/>
</dbReference>
<evidence type="ECO:0000313" key="8">
    <source>
        <dbReference type="Proteomes" id="UP000664218"/>
    </source>
</evidence>
<dbReference type="InterPro" id="IPR008532">
    <property type="entry name" value="NFACT_RNA-bd"/>
</dbReference>
<comment type="caution">
    <text evidence="7">The sequence shown here is derived from an EMBL/GenBank/DDBJ whole genome shotgun (WGS) entry which is preliminary data.</text>
</comment>
<dbReference type="InterPro" id="IPR051608">
    <property type="entry name" value="RQC_Subunit_NEMF"/>
</dbReference>
<keyword evidence="8" id="KW-1185">Reference proteome</keyword>
<dbReference type="InterPro" id="IPR043682">
    <property type="entry name" value="RqcH_bacterial"/>
</dbReference>
<dbReference type="AlphaFoldDB" id="A0A939KHX1"/>
<organism evidence="7 8">
    <name type="scientific">Proteiniclasticum aestuarii</name>
    <dbReference type="NCBI Taxonomy" id="2817862"/>
    <lineage>
        <taxon>Bacteria</taxon>
        <taxon>Bacillati</taxon>
        <taxon>Bacillota</taxon>
        <taxon>Clostridia</taxon>
        <taxon>Eubacteriales</taxon>
        <taxon>Clostridiaceae</taxon>
        <taxon>Proteiniclasticum</taxon>
    </lineage>
</organism>
<keyword evidence="5" id="KW-0175">Coiled coil</keyword>